<dbReference type="EMBL" id="JARBHB010000005">
    <property type="protein sequence ID" value="KAJ8884501.1"/>
    <property type="molecule type" value="Genomic_DNA"/>
</dbReference>
<gene>
    <name evidence="1" type="ORF">PR048_016358</name>
</gene>
<comment type="caution">
    <text evidence="1">The sequence shown here is derived from an EMBL/GenBank/DDBJ whole genome shotgun (WGS) entry which is preliminary data.</text>
</comment>
<keyword evidence="2" id="KW-1185">Reference proteome</keyword>
<dbReference type="Proteomes" id="UP001159363">
    <property type="component" value="Chromosome 4"/>
</dbReference>
<organism evidence="1 2">
    <name type="scientific">Dryococelus australis</name>
    <dbReference type="NCBI Taxonomy" id="614101"/>
    <lineage>
        <taxon>Eukaryota</taxon>
        <taxon>Metazoa</taxon>
        <taxon>Ecdysozoa</taxon>
        <taxon>Arthropoda</taxon>
        <taxon>Hexapoda</taxon>
        <taxon>Insecta</taxon>
        <taxon>Pterygota</taxon>
        <taxon>Neoptera</taxon>
        <taxon>Polyneoptera</taxon>
        <taxon>Phasmatodea</taxon>
        <taxon>Verophasmatodea</taxon>
        <taxon>Anareolatae</taxon>
        <taxon>Phasmatidae</taxon>
        <taxon>Eurycanthinae</taxon>
        <taxon>Dryococelus</taxon>
    </lineage>
</organism>
<accession>A0ABQ9HJI5</accession>
<name>A0ABQ9HJI5_9NEOP</name>
<protein>
    <submittedName>
        <fullName evidence="1">Uncharacterized protein</fullName>
    </submittedName>
</protein>
<proteinExistence type="predicted"/>
<sequence>MVQLFCEDYYYAMKWGSVAIDALENFGPILTHPPHIDVALTAPLRRQTSAALLLHRARMGHQSFMQKPGQGTGSPTAWPQVITSCSITVNKRISLPPDIDKDASLRHPWLYEQHCIMDHGNFKVYLGDERRVTLTWEYPTE</sequence>
<evidence type="ECO:0000313" key="2">
    <source>
        <dbReference type="Proteomes" id="UP001159363"/>
    </source>
</evidence>
<reference evidence="1 2" key="1">
    <citation type="submission" date="2023-02" db="EMBL/GenBank/DDBJ databases">
        <title>LHISI_Scaffold_Assembly.</title>
        <authorList>
            <person name="Stuart O.P."/>
            <person name="Cleave R."/>
            <person name="Magrath M.J.L."/>
            <person name="Mikheyev A.S."/>
        </authorList>
    </citation>
    <scope>NUCLEOTIDE SEQUENCE [LARGE SCALE GENOMIC DNA]</scope>
    <source>
        <strain evidence="1">Daus_M_001</strain>
        <tissue evidence="1">Leg muscle</tissue>
    </source>
</reference>
<evidence type="ECO:0000313" key="1">
    <source>
        <dbReference type="EMBL" id="KAJ8884501.1"/>
    </source>
</evidence>